<keyword evidence="1" id="KW-0812">Transmembrane</keyword>
<feature type="transmembrane region" description="Helical" evidence="1">
    <location>
        <begin position="74"/>
        <end position="98"/>
    </location>
</feature>
<dbReference type="OrthoDB" id="6408624at2759"/>
<reference evidence="2" key="1">
    <citation type="submission" date="2020-08" db="EMBL/GenBank/DDBJ databases">
        <title>Multicomponent nature underlies the extraordinary mechanical properties of spider dragline silk.</title>
        <authorList>
            <person name="Kono N."/>
            <person name="Nakamura H."/>
            <person name="Mori M."/>
            <person name="Yoshida Y."/>
            <person name="Ohtoshi R."/>
            <person name="Malay A.D."/>
            <person name="Moran D.A.P."/>
            <person name="Tomita M."/>
            <person name="Numata K."/>
            <person name="Arakawa K."/>
        </authorList>
    </citation>
    <scope>NUCLEOTIDE SEQUENCE</scope>
</reference>
<gene>
    <name evidence="2" type="primary">AVEN_111359_1</name>
    <name evidence="2" type="ORF">TNIN_137841</name>
</gene>
<sequence>MAASFLHTCKIVLLIICMFASLFEAFYAIWKRNNYAMFSCLLLEITCVLLIHMHSRDAKGKLFEDYSRKKLMAVIVFGCVEWPLTLAGSIFLLVSGIIHKQGFQVEDDGYFYAFIPCVLANIWSAVLIYDARCFRQKFDEYEAQVQQNNRTDIPAV</sequence>
<keyword evidence="3" id="KW-1185">Reference proteome</keyword>
<name>A0A8X6XZ21_9ARAC</name>
<evidence type="ECO:0000313" key="3">
    <source>
        <dbReference type="Proteomes" id="UP000886998"/>
    </source>
</evidence>
<keyword evidence="1" id="KW-1133">Transmembrane helix</keyword>
<comment type="caution">
    <text evidence="2">The sequence shown here is derived from an EMBL/GenBank/DDBJ whole genome shotgun (WGS) entry which is preliminary data.</text>
</comment>
<organism evidence="2 3">
    <name type="scientific">Trichonephila inaurata madagascariensis</name>
    <dbReference type="NCBI Taxonomy" id="2747483"/>
    <lineage>
        <taxon>Eukaryota</taxon>
        <taxon>Metazoa</taxon>
        <taxon>Ecdysozoa</taxon>
        <taxon>Arthropoda</taxon>
        <taxon>Chelicerata</taxon>
        <taxon>Arachnida</taxon>
        <taxon>Araneae</taxon>
        <taxon>Araneomorphae</taxon>
        <taxon>Entelegynae</taxon>
        <taxon>Araneoidea</taxon>
        <taxon>Nephilidae</taxon>
        <taxon>Trichonephila</taxon>
        <taxon>Trichonephila inaurata</taxon>
    </lineage>
</organism>
<feature type="transmembrane region" description="Helical" evidence="1">
    <location>
        <begin position="12"/>
        <end position="30"/>
    </location>
</feature>
<protein>
    <submittedName>
        <fullName evidence="2">Uncharacterized protein</fullName>
    </submittedName>
</protein>
<feature type="transmembrane region" description="Helical" evidence="1">
    <location>
        <begin position="110"/>
        <end position="129"/>
    </location>
</feature>
<dbReference type="AlphaFoldDB" id="A0A8X6XZ21"/>
<accession>A0A8X6XZ21</accession>
<dbReference type="EMBL" id="BMAV01014337">
    <property type="protein sequence ID" value="GFY62648.1"/>
    <property type="molecule type" value="Genomic_DNA"/>
</dbReference>
<dbReference type="Proteomes" id="UP000886998">
    <property type="component" value="Unassembled WGS sequence"/>
</dbReference>
<keyword evidence="1" id="KW-0472">Membrane</keyword>
<feature type="transmembrane region" description="Helical" evidence="1">
    <location>
        <begin position="36"/>
        <end position="53"/>
    </location>
</feature>
<evidence type="ECO:0000313" key="2">
    <source>
        <dbReference type="EMBL" id="GFY62648.1"/>
    </source>
</evidence>
<evidence type="ECO:0000256" key="1">
    <source>
        <dbReference type="SAM" id="Phobius"/>
    </source>
</evidence>
<proteinExistence type="predicted"/>